<dbReference type="EMBL" id="CP001631">
    <property type="protein sequence ID" value="ACU53615.1"/>
    <property type="molecule type" value="Genomic_DNA"/>
</dbReference>
<dbReference type="InterPro" id="IPR011650">
    <property type="entry name" value="Peptidase_M20_dimer"/>
</dbReference>
<dbReference type="GO" id="GO:0009089">
    <property type="term" value="P:lysine biosynthetic process via diaminopimelate"/>
    <property type="evidence" value="ECO:0007669"/>
    <property type="project" value="UniProtKB-UniRule"/>
</dbReference>
<evidence type="ECO:0000256" key="3">
    <source>
        <dbReference type="NCBIfam" id="TIGR01900"/>
    </source>
</evidence>
<dbReference type="Proteomes" id="UP000000771">
    <property type="component" value="Chromosome"/>
</dbReference>
<dbReference type="InterPro" id="IPR010174">
    <property type="entry name" value="Succinyl-DAP_deSuclase_DapE"/>
</dbReference>
<dbReference type="PANTHER" id="PTHR43808">
    <property type="entry name" value="ACETYLORNITHINE DEACETYLASE"/>
    <property type="match status" value="1"/>
</dbReference>
<name>C7LY07_ACIFD</name>
<dbReference type="NCBIfam" id="TIGR01900">
    <property type="entry name" value="dapE-gram_pos"/>
    <property type="match status" value="1"/>
</dbReference>
<dbReference type="GO" id="GO:0046872">
    <property type="term" value="F:metal ion binding"/>
    <property type="evidence" value="ECO:0007669"/>
    <property type="project" value="UniProtKB-KW"/>
</dbReference>
<dbReference type="EC" id="3.5.1.18" evidence="3"/>
<dbReference type="GO" id="GO:0006526">
    <property type="term" value="P:L-arginine biosynthetic process"/>
    <property type="evidence" value="ECO:0007669"/>
    <property type="project" value="TreeGrafter"/>
</dbReference>
<gene>
    <name evidence="5" type="ordered locus">Afer_0661</name>
</gene>
<dbReference type="PANTHER" id="PTHR43808:SF31">
    <property type="entry name" value="N-ACETYL-L-CITRULLINE DEACETYLASE"/>
    <property type="match status" value="1"/>
</dbReference>
<evidence type="ECO:0000256" key="2">
    <source>
        <dbReference type="ARBA" id="ARBA00022801"/>
    </source>
</evidence>
<reference evidence="5 6" key="1">
    <citation type="journal article" date="2009" name="Stand. Genomic Sci.">
        <title>Complete genome sequence of Acidimicrobium ferrooxidans type strain (ICP).</title>
        <authorList>
            <person name="Clum A."/>
            <person name="Nolan M."/>
            <person name="Lang E."/>
            <person name="Glavina Del Rio T."/>
            <person name="Tice H."/>
            <person name="Copeland A."/>
            <person name="Cheng J.F."/>
            <person name="Lucas S."/>
            <person name="Chen F."/>
            <person name="Bruce D."/>
            <person name="Goodwin L."/>
            <person name="Pitluck S."/>
            <person name="Ivanova N."/>
            <person name="Mavrommatis K."/>
            <person name="Mikhailova N."/>
            <person name="Pati A."/>
            <person name="Chen A."/>
            <person name="Palaniappan K."/>
            <person name="Goker M."/>
            <person name="Spring S."/>
            <person name="Land M."/>
            <person name="Hauser L."/>
            <person name="Chang Y.J."/>
            <person name="Jeffries C.C."/>
            <person name="Chain P."/>
            <person name="Bristow J."/>
            <person name="Eisen J.A."/>
            <person name="Markowitz V."/>
            <person name="Hugenholtz P."/>
            <person name="Kyrpides N.C."/>
            <person name="Klenk H.P."/>
            <person name="Lapidus A."/>
        </authorList>
    </citation>
    <scope>NUCLEOTIDE SEQUENCE [LARGE SCALE GENOMIC DNA]</scope>
    <source>
        <strain evidence="6">DSM 10331 / JCM 15462 / NBRC 103882 / ICP</strain>
    </source>
</reference>
<evidence type="ECO:0000313" key="6">
    <source>
        <dbReference type="Proteomes" id="UP000000771"/>
    </source>
</evidence>
<dbReference type="GO" id="GO:0008777">
    <property type="term" value="F:acetylornithine deacetylase activity"/>
    <property type="evidence" value="ECO:0007669"/>
    <property type="project" value="TreeGrafter"/>
</dbReference>
<dbReference type="HOGENOM" id="CLU_021802_1_0_11"/>
<evidence type="ECO:0000256" key="1">
    <source>
        <dbReference type="ARBA" id="ARBA00022723"/>
    </source>
</evidence>
<dbReference type="STRING" id="525909.Afer_0661"/>
<feature type="domain" description="Peptidase M20 dimerisation" evidence="4">
    <location>
        <begin position="155"/>
        <end position="256"/>
    </location>
</feature>
<dbReference type="SUPFAM" id="SSF53187">
    <property type="entry name" value="Zn-dependent exopeptidases"/>
    <property type="match status" value="1"/>
</dbReference>
<protein>
    <recommendedName>
        <fullName evidence="3">Succinyl-diaminopimelate desuccinylase</fullName>
        <ecNumber evidence="3">3.5.1.18</ecNumber>
    </recommendedName>
</protein>
<sequence>MRDPVELAAAYLEVPSVTGDEAALARLVGEHLDAAGLRVEVVAGCVVARNHGGDSSATLLVGHLDTVPGELPVAVDELVLRGRGAVDMKAGLAVAVALACSEPSVPVTVVAYPGEEGPITGNGLAHLVAERPELLAGARGVLLEPTGGFLELGCQGVVRATLRLRGRRAHVARAWMGRNAIDRVGEALGTLRALERREPQIGPVRYREAIEVVGVRGGVAWNVVPDLVEIDVSYRFAPDLDAARARQRLEEAVRPVMDDGDDLEVAEAVPGAVSDLGRFGALRSGAFGVRAKLGWTDVAQLVAAGVPAVNFGPGDPELAHTDQEMVEVAEVRHVAQALWRWLHA</sequence>
<evidence type="ECO:0000259" key="4">
    <source>
        <dbReference type="Pfam" id="PF07687"/>
    </source>
</evidence>
<organism evidence="5 6">
    <name type="scientific">Acidimicrobium ferrooxidans (strain DSM 10331 / JCM 15462 / NBRC 103882 / ICP)</name>
    <dbReference type="NCBI Taxonomy" id="525909"/>
    <lineage>
        <taxon>Bacteria</taxon>
        <taxon>Bacillati</taxon>
        <taxon>Actinomycetota</taxon>
        <taxon>Acidimicrobiia</taxon>
        <taxon>Acidimicrobiales</taxon>
        <taxon>Acidimicrobiaceae</taxon>
        <taxon>Acidimicrobium</taxon>
    </lineage>
</organism>
<dbReference type="eggNOG" id="COG0624">
    <property type="taxonomic scope" value="Bacteria"/>
</dbReference>
<dbReference type="InterPro" id="IPR036264">
    <property type="entry name" value="Bact_exopeptidase_dim_dom"/>
</dbReference>
<accession>C7LY07</accession>
<dbReference type="InterPro" id="IPR002933">
    <property type="entry name" value="Peptidase_M20"/>
</dbReference>
<keyword evidence="6" id="KW-1185">Reference proteome</keyword>
<evidence type="ECO:0000313" key="5">
    <source>
        <dbReference type="EMBL" id="ACU53615.1"/>
    </source>
</evidence>
<keyword evidence="1" id="KW-0479">Metal-binding</keyword>
<dbReference type="AlphaFoldDB" id="C7LY07"/>
<dbReference type="InterPro" id="IPR050072">
    <property type="entry name" value="Peptidase_M20A"/>
</dbReference>
<proteinExistence type="predicted"/>
<dbReference type="KEGG" id="afo:Afer_0661"/>
<dbReference type="Pfam" id="PF07687">
    <property type="entry name" value="M20_dimer"/>
    <property type="match status" value="1"/>
</dbReference>
<dbReference type="GO" id="GO:0009014">
    <property type="term" value="F:succinyl-diaminopimelate desuccinylase activity"/>
    <property type="evidence" value="ECO:0007669"/>
    <property type="project" value="UniProtKB-UniRule"/>
</dbReference>
<keyword evidence="2" id="KW-0378">Hydrolase</keyword>
<dbReference type="Gene3D" id="3.30.70.360">
    <property type="match status" value="1"/>
</dbReference>
<dbReference type="Pfam" id="PF01546">
    <property type="entry name" value="Peptidase_M20"/>
    <property type="match status" value="1"/>
</dbReference>
<dbReference type="RefSeq" id="WP_015798110.1">
    <property type="nucleotide sequence ID" value="NC_013124.1"/>
</dbReference>
<dbReference type="Gene3D" id="3.40.630.10">
    <property type="entry name" value="Zn peptidases"/>
    <property type="match status" value="1"/>
</dbReference>
<dbReference type="SUPFAM" id="SSF55031">
    <property type="entry name" value="Bacterial exopeptidase dimerisation domain"/>
    <property type="match status" value="1"/>
</dbReference>